<feature type="compositionally biased region" description="Low complexity" evidence="21">
    <location>
        <begin position="191"/>
        <end position="215"/>
    </location>
</feature>
<dbReference type="EC" id="6.5.1.1" evidence="2"/>
<dbReference type="InterPro" id="IPR012310">
    <property type="entry name" value="DNA_ligase_ATP-dep_cent"/>
</dbReference>
<evidence type="ECO:0000313" key="23">
    <source>
        <dbReference type="EMBL" id="KAA5545433.1"/>
    </source>
</evidence>
<dbReference type="GO" id="GO:0046872">
    <property type="term" value="F:metal ion binding"/>
    <property type="evidence" value="ECO:0007669"/>
    <property type="project" value="UniProtKB-KW"/>
</dbReference>
<comment type="caution">
    <text evidence="23">The sequence shown here is derived from an EMBL/GenBank/DDBJ whole genome shotgun (WGS) entry which is preliminary data.</text>
</comment>
<evidence type="ECO:0000256" key="13">
    <source>
        <dbReference type="ARBA" id="ARBA00022932"/>
    </source>
</evidence>
<dbReference type="InterPro" id="IPR052171">
    <property type="entry name" value="NHEJ_LigD"/>
</dbReference>
<dbReference type="EMBL" id="VWOX01000003">
    <property type="protein sequence ID" value="KAA5545433.1"/>
    <property type="molecule type" value="Genomic_DNA"/>
</dbReference>
<dbReference type="Gene3D" id="3.30.470.30">
    <property type="entry name" value="DNA ligase/mRNA capping enzyme"/>
    <property type="match status" value="1"/>
</dbReference>
<evidence type="ECO:0000256" key="7">
    <source>
        <dbReference type="ARBA" id="ARBA00022723"/>
    </source>
</evidence>
<name>A0A5M6DDF7_9BACT</name>
<evidence type="ECO:0000256" key="21">
    <source>
        <dbReference type="SAM" id="MobiDB-lite"/>
    </source>
</evidence>
<dbReference type="Pfam" id="PF04679">
    <property type="entry name" value="DNA_ligase_A_C"/>
    <property type="match status" value="1"/>
</dbReference>
<evidence type="ECO:0000256" key="8">
    <source>
        <dbReference type="ARBA" id="ARBA00022741"/>
    </source>
</evidence>
<evidence type="ECO:0000256" key="5">
    <source>
        <dbReference type="ARBA" id="ARBA00022695"/>
    </source>
</evidence>
<sequence length="859" mass="95589">MSLERYRQKRNFDQTPEPDPGSGRGADRSRKPDRFVIHKHGASTLHFDLRLEHDGVLKCWAIPRGPSIDPATRRLAVQTEDHPVSYLDFEGVIPEGNYGAGPMMIWDAGTWTGRDSFDQGLREGSCSIELQGHRLKGRWKLIRTGGLDSDQWLMIRKKDTSDLNHVTGSPREPTITQRTSLVSGKTLKQLTADPTTSAPPSSAASQPPAQRPSDQIPSGPTLDQLPDIQPMLPTPVERPPEGDNWLHELKLDGYRMQIRLAADGVQLLTRNGIDWTDRLNVIADDLAGLRIISGILDGELVALDSQGRADFGALQAAFRNNQTGALVLFVFDLLYLNGTRLTEEPLLKRKQQLEPIVRSADLPRVQYLDHTFHSGAAFLQQCAARDLEGVVSKRSDKPYRGGRTRYWVKTKCHYEDRFVIGGFARSADAVGGLGAIAVGYRSPDGGLVECGKVGGGWTEATGQALIERLEKQIRSDCPFDRCPEGDLTWVVPNVVVSLSFGGTTRDGRLRHAKLLTVHNALPVESTTRQTVRSEFAPRHASPEPTMTGRPSLSKQMRASGPQSDPTSGGASLAEALAGLEMKITSPDRVLFPDATITKAETIGYLVQVSRWILPHLRDRPVSLVRCPQGIGGESFFQRHPRPGTPAPIRRLPLPEETRSYLHIEDLAGLIAAAQMNVIEFHPWGSRRDRIDRPDRLVFDLDPDSTVVWPQVIDAAWIVRETLDRRGLRSFVKTTGGHGLHVVVPIERRYDWDRAAAWCRSVARQIAADSDDRFTTQSSKKLRQGKIYLDHLRNRRGATAIAPYSLRARRGAPVAVPLAWDELSQTESSADWTMRTLPDRLRTLAEDPWEELATVRQRLK</sequence>
<keyword evidence="8" id="KW-0547">Nucleotide-binding</keyword>
<evidence type="ECO:0000256" key="11">
    <source>
        <dbReference type="ARBA" id="ARBA00022839"/>
    </source>
</evidence>
<keyword evidence="9" id="KW-0227">DNA damage</keyword>
<dbReference type="PROSITE" id="PS50160">
    <property type="entry name" value="DNA_LIGASE_A3"/>
    <property type="match status" value="1"/>
</dbReference>
<dbReference type="Pfam" id="PF13298">
    <property type="entry name" value="LigD_N"/>
    <property type="match status" value="1"/>
</dbReference>
<feature type="compositionally biased region" description="Basic and acidic residues" evidence="21">
    <location>
        <begin position="1"/>
        <end position="12"/>
    </location>
</feature>
<dbReference type="GO" id="GO:0003677">
    <property type="term" value="F:DNA binding"/>
    <property type="evidence" value="ECO:0007669"/>
    <property type="project" value="UniProtKB-KW"/>
</dbReference>
<keyword evidence="10" id="KW-0378">Hydrolase</keyword>
<keyword evidence="7" id="KW-0479">Metal-binding</keyword>
<evidence type="ECO:0000256" key="20">
    <source>
        <dbReference type="ARBA" id="ARBA00034003"/>
    </source>
</evidence>
<feature type="region of interest" description="Disordered" evidence="21">
    <location>
        <begin position="1"/>
        <end position="32"/>
    </location>
</feature>
<feature type="domain" description="ATP-dependent DNA ligase family profile" evidence="22">
    <location>
        <begin position="319"/>
        <end position="455"/>
    </location>
</feature>
<evidence type="ECO:0000256" key="14">
    <source>
        <dbReference type="ARBA" id="ARBA00023125"/>
    </source>
</evidence>
<keyword evidence="3 23" id="KW-0436">Ligase</keyword>
<dbReference type="Pfam" id="PF01068">
    <property type="entry name" value="DNA_ligase_A_M"/>
    <property type="match status" value="1"/>
</dbReference>
<keyword evidence="11" id="KW-0269">Exonuclease</keyword>
<dbReference type="GO" id="GO:0006281">
    <property type="term" value="P:DNA repair"/>
    <property type="evidence" value="ECO:0007669"/>
    <property type="project" value="UniProtKB-KW"/>
</dbReference>
<evidence type="ECO:0000256" key="19">
    <source>
        <dbReference type="ARBA" id="ARBA00029943"/>
    </source>
</evidence>
<feature type="region of interest" description="Disordered" evidence="21">
    <location>
        <begin position="190"/>
        <end position="240"/>
    </location>
</feature>
<dbReference type="GO" id="GO:0005524">
    <property type="term" value="F:ATP binding"/>
    <property type="evidence" value="ECO:0007669"/>
    <property type="project" value="UniProtKB-KW"/>
</dbReference>
<dbReference type="InterPro" id="IPR014143">
    <property type="entry name" value="NHEJ_ligase_prk"/>
</dbReference>
<dbReference type="Gene3D" id="3.30.1490.70">
    <property type="match status" value="1"/>
</dbReference>
<dbReference type="CDD" id="cd07906">
    <property type="entry name" value="Adenylation_DNA_ligase_LigD_LigC"/>
    <property type="match status" value="1"/>
</dbReference>
<feature type="compositionally biased region" description="Polar residues" evidence="21">
    <location>
        <begin position="548"/>
        <end position="566"/>
    </location>
</feature>
<dbReference type="InterPro" id="IPR012340">
    <property type="entry name" value="NA-bd_OB-fold"/>
</dbReference>
<dbReference type="NCBIfam" id="TIGR02777">
    <property type="entry name" value="LigD_PE_dom"/>
    <property type="match status" value="1"/>
</dbReference>
<gene>
    <name evidence="23" type="primary">ligD</name>
    <name evidence="23" type="ORF">FYK55_07225</name>
</gene>
<dbReference type="Proteomes" id="UP000324479">
    <property type="component" value="Unassembled WGS sequence"/>
</dbReference>
<proteinExistence type="predicted"/>
<organism evidence="23 24">
    <name type="scientific">Roseiconus nitratireducens</name>
    <dbReference type="NCBI Taxonomy" id="2605748"/>
    <lineage>
        <taxon>Bacteria</taxon>
        <taxon>Pseudomonadati</taxon>
        <taxon>Planctomycetota</taxon>
        <taxon>Planctomycetia</taxon>
        <taxon>Pirellulales</taxon>
        <taxon>Pirellulaceae</taxon>
        <taxon>Roseiconus</taxon>
    </lineage>
</organism>
<keyword evidence="12" id="KW-0067">ATP-binding</keyword>
<dbReference type="NCBIfam" id="TIGR02779">
    <property type="entry name" value="NHEJ_ligase_lig"/>
    <property type="match status" value="1"/>
</dbReference>
<dbReference type="CDD" id="cd07971">
    <property type="entry name" value="OBF_DNA_ligase_LigD"/>
    <property type="match status" value="1"/>
</dbReference>
<evidence type="ECO:0000256" key="12">
    <source>
        <dbReference type="ARBA" id="ARBA00022840"/>
    </source>
</evidence>
<dbReference type="PANTHER" id="PTHR42705:SF2">
    <property type="entry name" value="BIFUNCTIONAL NON-HOMOLOGOUS END JOINING PROTEIN LIGD"/>
    <property type="match status" value="1"/>
</dbReference>
<dbReference type="InterPro" id="IPR014145">
    <property type="entry name" value="LigD_pol_dom"/>
</dbReference>
<feature type="region of interest" description="Disordered" evidence="21">
    <location>
        <begin position="526"/>
        <end position="570"/>
    </location>
</feature>
<evidence type="ECO:0000256" key="10">
    <source>
        <dbReference type="ARBA" id="ARBA00022801"/>
    </source>
</evidence>
<evidence type="ECO:0000256" key="9">
    <source>
        <dbReference type="ARBA" id="ARBA00022763"/>
    </source>
</evidence>
<evidence type="ECO:0000256" key="2">
    <source>
        <dbReference type="ARBA" id="ARBA00012727"/>
    </source>
</evidence>
<protein>
    <recommendedName>
        <fullName evidence="2">DNA ligase (ATP)</fullName>
        <ecNumber evidence="2">6.5.1.1</ecNumber>
    </recommendedName>
    <alternativeName>
        <fullName evidence="19">NHEJ DNA polymerase</fullName>
    </alternativeName>
</protein>
<dbReference type="InterPro" id="IPR012309">
    <property type="entry name" value="DNA_ligase_ATP-dep_C"/>
</dbReference>
<keyword evidence="6" id="KW-0540">Nuclease</keyword>
<dbReference type="SUPFAM" id="SSF50249">
    <property type="entry name" value="Nucleic acid-binding proteins"/>
    <property type="match status" value="1"/>
</dbReference>
<keyword evidence="4" id="KW-0808">Transferase</keyword>
<keyword evidence="17" id="KW-0464">Manganese</keyword>
<evidence type="ECO:0000256" key="15">
    <source>
        <dbReference type="ARBA" id="ARBA00023172"/>
    </source>
</evidence>
<reference evidence="23 24" key="1">
    <citation type="submission" date="2019-08" db="EMBL/GenBank/DDBJ databases">
        <authorList>
            <person name="Dhanesh K."/>
            <person name="Kumar G."/>
            <person name="Sasikala C."/>
            <person name="Venkata Ramana C."/>
        </authorList>
    </citation>
    <scope>NUCLEOTIDE SEQUENCE [LARGE SCALE GENOMIC DNA]</scope>
    <source>
        <strain evidence="23 24">JC645</strain>
    </source>
</reference>
<dbReference type="Pfam" id="PF21686">
    <property type="entry name" value="LigD_Prim-Pol"/>
    <property type="match status" value="1"/>
</dbReference>
<evidence type="ECO:0000313" key="24">
    <source>
        <dbReference type="Proteomes" id="UP000324479"/>
    </source>
</evidence>
<dbReference type="AlphaFoldDB" id="A0A5M6DDF7"/>
<evidence type="ECO:0000256" key="3">
    <source>
        <dbReference type="ARBA" id="ARBA00022598"/>
    </source>
</evidence>
<dbReference type="GO" id="GO:0004527">
    <property type="term" value="F:exonuclease activity"/>
    <property type="evidence" value="ECO:0007669"/>
    <property type="project" value="UniProtKB-KW"/>
</dbReference>
<dbReference type="GO" id="GO:0006310">
    <property type="term" value="P:DNA recombination"/>
    <property type="evidence" value="ECO:0007669"/>
    <property type="project" value="UniProtKB-KW"/>
</dbReference>
<dbReference type="PANTHER" id="PTHR42705">
    <property type="entry name" value="BIFUNCTIONAL NON-HOMOLOGOUS END JOINING PROTEIN LIGD"/>
    <property type="match status" value="1"/>
</dbReference>
<dbReference type="InterPro" id="IPR014144">
    <property type="entry name" value="LigD_PE_domain"/>
</dbReference>
<keyword evidence="13" id="KW-0239">DNA-directed DNA polymerase</keyword>
<keyword evidence="5" id="KW-0548">Nucleotidyltransferase</keyword>
<evidence type="ECO:0000256" key="1">
    <source>
        <dbReference type="ARBA" id="ARBA00001936"/>
    </source>
</evidence>
<keyword evidence="16" id="KW-0234">DNA repair</keyword>
<evidence type="ECO:0000256" key="18">
    <source>
        <dbReference type="ARBA" id="ARBA00023268"/>
    </source>
</evidence>
<evidence type="ECO:0000256" key="17">
    <source>
        <dbReference type="ARBA" id="ARBA00023211"/>
    </source>
</evidence>
<accession>A0A5M6DDF7</accession>
<dbReference type="GO" id="GO:0003887">
    <property type="term" value="F:DNA-directed DNA polymerase activity"/>
    <property type="evidence" value="ECO:0007669"/>
    <property type="project" value="UniProtKB-KW"/>
</dbReference>
<keyword evidence="24" id="KW-1185">Reference proteome</keyword>
<dbReference type="InterPro" id="IPR014146">
    <property type="entry name" value="LigD_ligase_dom"/>
</dbReference>
<dbReference type="NCBIfam" id="TIGR02776">
    <property type="entry name" value="NHEJ_ligase_prk"/>
    <property type="match status" value="1"/>
</dbReference>
<keyword evidence="15" id="KW-0233">DNA recombination</keyword>
<keyword evidence="14" id="KW-0238">DNA-binding</keyword>
<comment type="catalytic activity">
    <reaction evidence="20">
        <text>ATP + (deoxyribonucleotide)n-3'-hydroxyl + 5'-phospho-(deoxyribonucleotide)m = (deoxyribonucleotide)n+m + AMP + diphosphate.</text>
        <dbReference type="EC" id="6.5.1.1"/>
    </reaction>
</comment>
<dbReference type="GO" id="GO:0003910">
    <property type="term" value="F:DNA ligase (ATP) activity"/>
    <property type="evidence" value="ECO:0007669"/>
    <property type="project" value="UniProtKB-EC"/>
</dbReference>
<dbReference type="Gene3D" id="2.40.50.140">
    <property type="entry name" value="Nucleic acid-binding proteins"/>
    <property type="match status" value="1"/>
</dbReference>
<evidence type="ECO:0000256" key="4">
    <source>
        <dbReference type="ARBA" id="ARBA00022679"/>
    </source>
</evidence>
<evidence type="ECO:0000259" key="22">
    <source>
        <dbReference type="PROSITE" id="PS50160"/>
    </source>
</evidence>
<dbReference type="NCBIfam" id="TIGR02778">
    <property type="entry name" value="ligD_pol"/>
    <property type="match status" value="1"/>
</dbReference>
<keyword evidence="18" id="KW-0511">Multifunctional enzyme</keyword>
<evidence type="ECO:0000256" key="6">
    <source>
        <dbReference type="ARBA" id="ARBA00022722"/>
    </source>
</evidence>
<dbReference type="SUPFAM" id="SSF56091">
    <property type="entry name" value="DNA ligase/mRNA capping enzyme, catalytic domain"/>
    <property type="match status" value="1"/>
</dbReference>
<comment type="cofactor">
    <cofactor evidence="1">
        <name>Mn(2+)</name>
        <dbReference type="ChEBI" id="CHEBI:29035"/>
    </cofactor>
</comment>
<dbReference type="RefSeq" id="WP_150075702.1">
    <property type="nucleotide sequence ID" value="NZ_VWOX01000003.1"/>
</dbReference>
<evidence type="ECO:0000256" key="16">
    <source>
        <dbReference type="ARBA" id="ARBA00023204"/>
    </source>
</evidence>
<dbReference type="Gene3D" id="3.90.920.10">
    <property type="entry name" value="DNA primase, PRIM domain"/>
    <property type="match status" value="1"/>
</dbReference>